<gene>
    <name evidence="3" type="ORF">D7I46_08495</name>
</gene>
<organism evidence="3 4">
    <name type="scientific">Lactococcus allomyrinae</name>
    <dbReference type="NCBI Taxonomy" id="2419773"/>
    <lineage>
        <taxon>Bacteria</taxon>
        <taxon>Bacillati</taxon>
        <taxon>Bacillota</taxon>
        <taxon>Bacilli</taxon>
        <taxon>Lactobacillales</taxon>
        <taxon>Streptococcaceae</taxon>
        <taxon>Lactococcus</taxon>
    </lineage>
</organism>
<feature type="compositionally biased region" description="Low complexity" evidence="2">
    <location>
        <begin position="88"/>
        <end position="99"/>
    </location>
</feature>
<feature type="coiled-coil region" evidence="1">
    <location>
        <begin position="34"/>
        <end position="61"/>
    </location>
</feature>
<evidence type="ECO:0000256" key="1">
    <source>
        <dbReference type="SAM" id="Coils"/>
    </source>
</evidence>
<accession>A0A387BEX8</accession>
<keyword evidence="1" id="KW-0175">Coiled coil</keyword>
<feature type="region of interest" description="Disordered" evidence="2">
    <location>
        <begin position="77"/>
        <end position="107"/>
    </location>
</feature>
<sequence>MPWVKTMFGGLKGLVDATDDEIRQCAITYNHLYRDLTEEEIQQYIKDYRIAEKEKLETEQKGSYNSYVVIALDDDAQKSSSETKKESTTTSSNFSSSKLNSKDKSADKRAEYAQKIMFKEQEMDDLGQLERNFENRNDQFLSDANRHFYESEELSQQRNQYPSQQSRFQESVLQEAYGQAKWTANRQQETFQESSRVARIEIEDKIESLYKERSALPW</sequence>
<evidence type="ECO:0000313" key="3">
    <source>
        <dbReference type="EMBL" id="AYG01128.1"/>
    </source>
</evidence>
<dbReference type="RefSeq" id="WP_120772508.1">
    <property type="nucleotide sequence ID" value="NZ_CP032627.1"/>
</dbReference>
<reference evidence="3 4" key="1">
    <citation type="submission" date="2018-09" db="EMBL/GenBank/DDBJ databases">
        <title>Genome sequencing of strain 1JSPR-7.</title>
        <authorList>
            <person name="Heo J."/>
            <person name="Kim S.-J."/>
            <person name="Kwon S.-W."/>
        </authorList>
    </citation>
    <scope>NUCLEOTIDE SEQUENCE [LARGE SCALE GENOMIC DNA]</scope>
    <source>
        <strain evidence="3 4">1JSPR-7</strain>
    </source>
</reference>
<proteinExistence type="predicted"/>
<protein>
    <submittedName>
        <fullName evidence="3">Uncharacterized protein</fullName>
    </submittedName>
</protein>
<keyword evidence="4" id="KW-1185">Reference proteome</keyword>
<dbReference type="AlphaFoldDB" id="A0A387BEX8"/>
<name>A0A387BEX8_9LACT</name>
<dbReference type="Proteomes" id="UP000269374">
    <property type="component" value="Chromosome"/>
</dbReference>
<dbReference type="EMBL" id="CP032627">
    <property type="protein sequence ID" value="AYG01128.1"/>
    <property type="molecule type" value="Genomic_DNA"/>
</dbReference>
<evidence type="ECO:0000256" key="2">
    <source>
        <dbReference type="SAM" id="MobiDB-lite"/>
    </source>
</evidence>
<feature type="compositionally biased region" description="Basic and acidic residues" evidence="2">
    <location>
        <begin position="77"/>
        <end position="87"/>
    </location>
</feature>
<dbReference type="KEGG" id="lact:D7I46_08495"/>
<evidence type="ECO:0000313" key="4">
    <source>
        <dbReference type="Proteomes" id="UP000269374"/>
    </source>
</evidence>